<comment type="similarity">
    <text evidence="1">Belongs to the short-chain dehydrogenases/reductases (SDR) family.</text>
</comment>
<dbReference type="PRINTS" id="PR00080">
    <property type="entry name" value="SDRFAMILY"/>
</dbReference>
<comment type="caution">
    <text evidence="4">The sequence shown here is derived from an EMBL/GenBank/DDBJ whole genome shotgun (WGS) entry which is preliminary data.</text>
</comment>
<keyword evidence="2" id="KW-0560">Oxidoreductase</keyword>
<dbReference type="SUPFAM" id="SSF51735">
    <property type="entry name" value="NAD(P)-binding Rossmann-fold domains"/>
    <property type="match status" value="1"/>
</dbReference>
<proteinExistence type="inferred from homology"/>
<sequence>MNDLLLGKRVLITGATKGIGRAIAELFAEQQAILYLNGRDELALAALAQRLTAQFAAQVHVVAFDVGDADAVKAGFRSVFALTKRLDVLINNAGVRDDALLAMVSAEQLAHSFATNSFGPFYCSQYAARMMRRNGGGSIVNMASVMALGGYPGQSIYAASKAALLGMTRSLAKELACDGIRVNALAPGFIDTELVADLTPMQRDAHLQQIALGRAGQAKEVAQCALFLSSDHASYITGELLKVDGGMQL</sequence>
<dbReference type="NCBIfam" id="NF009466">
    <property type="entry name" value="PRK12826.1-2"/>
    <property type="match status" value="1"/>
</dbReference>
<dbReference type="EMBL" id="JBEQCT010000011">
    <property type="protein sequence ID" value="MFM2486768.1"/>
    <property type="molecule type" value="Genomic_DNA"/>
</dbReference>
<keyword evidence="5" id="KW-1185">Reference proteome</keyword>
<evidence type="ECO:0000256" key="2">
    <source>
        <dbReference type="ARBA" id="ARBA00023002"/>
    </source>
</evidence>
<reference evidence="4 5" key="1">
    <citation type="journal article" date="2013" name="Int. J. Syst. Evol. Microbiol.">
        <title>Celerinatantimonas yamalensis sp. nov., a cold-adapted diazotrophic bacterium from a cold permafrost brine.</title>
        <authorList>
            <person name="Shcherbakova V."/>
            <person name="Chuvilskaya N."/>
            <person name="Rivkina E."/>
            <person name="Demidov N."/>
            <person name="Uchaeva V."/>
            <person name="Suetin S."/>
            <person name="Suzina N."/>
            <person name="Gilichinsky D."/>
        </authorList>
    </citation>
    <scope>NUCLEOTIDE SEQUENCE [LARGE SCALE GENOMIC DNA]</scope>
    <source>
        <strain evidence="4 5">C7</strain>
    </source>
</reference>
<dbReference type="InterPro" id="IPR036291">
    <property type="entry name" value="NAD(P)-bd_dom_sf"/>
</dbReference>
<dbReference type="SMART" id="SM00822">
    <property type="entry name" value="PKS_KR"/>
    <property type="match status" value="1"/>
</dbReference>
<dbReference type="Proteomes" id="UP001629953">
    <property type="component" value="Unassembled WGS sequence"/>
</dbReference>
<dbReference type="Pfam" id="PF13561">
    <property type="entry name" value="adh_short_C2"/>
    <property type="match status" value="1"/>
</dbReference>
<evidence type="ECO:0000256" key="1">
    <source>
        <dbReference type="ARBA" id="ARBA00006484"/>
    </source>
</evidence>
<evidence type="ECO:0000259" key="3">
    <source>
        <dbReference type="SMART" id="SM00822"/>
    </source>
</evidence>
<dbReference type="PROSITE" id="PS00061">
    <property type="entry name" value="ADH_SHORT"/>
    <property type="match status" value="1"/>
</dbReference>
<dbReference type="PANTHER" id="PTHR42760">
    <property type="entry name" value="SHORT-CHAIN DEHYDROGENASES/REDUCTASES FAMILY MEMBER"/>
    <property type="match status" value="1"/>
</dbReference>
<evidence type="ECO:0000313" key="5">
    <source>
        <dbReference type="Proteomes" id="UP001629953"/>
    </source>
</evidence>
<feature type="domain" description="Ketoreductase" evidence="3">
    <location>
        <begin position="8"/>
        <end position="188"/>
    </location>
</feature>
<dbReference type="InterPro" id="IPR002347">
    <property type="entry name" value="SDR_fam"/>
</dbReference>
<name>A0ABW9GD47_9GAMM</name>
<protein>
    <submittedName>
        <fullName evidence="4">SDR family NAD(P)-dependent oxidoreductase</fullName>
    </submittedName>
</protein>
<gene>
    <name evidence="4" type="ORF">ABUE30_17185</name>
</gene>
<dbReference type="RefSeq" id="WP_408625069.1">
    <property type="nucleotide sequence ID" value="NZ_JBEQCT010000011.1"/>
</dbReference>
<organism evidence="4 5">
    <name type="scientific">Celerinatantimonas yamalensis</name>
    <dbReference type="NCBI Taxonomy" id="559956"/>
    <lineage>
        <taxon>Bacteria</taxon>
        <taxon>Pseudomonadati</taxon>
        <taxon>Pseudomonadota</taxon>
        <taxon>Gammaproteobacteria</taxon>
        <taxon>Celerinatantimonadaceae</taxon>
        <taxon>Celerinatantimonas</taxon>
    </lineage>
</organism>
<accession>A0ABW9GD47</accession>
<dbReference type="Gene3D" id="3.40.50.720">
    <property type="entry name" value="NAD(P)-binding Rossmann-like Domain"/>
    <property type="match status" value="1"/>
</dbReference>
<dbReference type="InterPro" id="IPR020904">
    <property type="entry name" value="Sc_DH/Rdtase_CS"/>
</dbReference>
<evidence type="ECO:0000313" key="4">
    <source>
        <dbReference type="EMBL" id="MFM2486768.1"/>
    </source>
</evidence>
<dbReference type="InterPro" id="IPR057326">
    <property type="entry name" value="KR_dom"/>
</dbReference>
<dbReference type="PANTHER" id="PTHR42760:SF133">
    <property type="entry name" value="3-OXOACYL-[ACYL-CARRIER-PROTEIN] REDUCTASE"/>
    <property type="match status" value="1"/>
</dbReference>
<dbReference type="PRINTS" id="PR00081">
    <property type="entry name" value="GDHRDH"/>
</dbReference>